<dbReference type="PANTHER" id="PTHR14304">
    <property type="entry name" value="CELL DIVISION CYCLE AND APOPTOSIS REGULATOR PROTEIN"/>
    <property type="match status" value="1"/>
</dbReference>
<feature type="compositionally biased region" description="Basic and acidic residues" evidence="2">
    <location>
        <begin position="878"/>
        <end position="893"/>
    </location>
</feature>
<dbReference type="InterPro" id="IPR025954">
    <property type="entry name" value="DBC1/CARP1_inactive_NUDIX"/>
</dbReference>
<feature type="compositionally biased region" description="Polar residues" evidence="2">
    <location>
        <begin position="1"/>
        <end position="14"/>
    </location>
</feature>
<dbReference type="GO" id="GO:0005509">
    <property type="term" value="F:calcium ion binding"/>
    <property type="evidence" value="ECO:0007669"/>
    <property type="project" value="InterPro"/>
</dbReference>
<feature type="region of interest" description="Disordered" evidence="2">
    <location>
        <begin position="702"/>
        <end position="796"/>
    </location>
</feature>
<dbReference type="InterPro" id="IPR011992">
    <property type="entry name" value="EF-hand-dom_pair"/>
</dbReference>
<dbReference type="OrthoDB" id="21006at2759"/>
<sequence length="1054" mass="119493">MDQWNYGSRGSQQGHPPGQLGYPPSSYGSQQGASVPTSYGSQLFSQPNFGQTYGQQILGAGGKSTGPDDYQGVSVGPTGIGGNTSISMSGLYGLESKFPSSGFGGGGGVGASPAPFNQKSEQISALGQYSKSQSQYLGAADTHSDPLKQFSESQLLQTALRQGTSLDAGARSQSEYLSSGRSSAISAGGGGAYGSGRELLGSSYGLTRSEAEAALLGSQVGLTTRGMLPFQSHTSDSLGPLAGGRGLLGAMYPLGTGYGSLDLASARGSINGMSDLAGIGSARYSDRLDDRMALRYEFERRDDDRRIRERSRERDRERERERDRSWERERERERERLRERERMREREWLRERERAREREREREKEQRRRERTPPRPLPPPRREDKVGKKFSPPPVRLSPPHKLSKREYVCKVESSSLLERERDLLSLIRRYPRLYISEDFSKVVTCWNGGDYEIPLNQPVSFELDAVDAEEDPTAKDSTTNSMDGMEKVKENIVWIAKVMLMSGATGESMKDLIDDSSSEEKPVHLHNFLRFVVFRKDRSALSAVGGAWDKVLDGGDPTNDESCLIHTAIRCVKDCIQLDLSGVSSWKRFMEVHYNRVRDNGSMYKEIAVYFIPDISACLPTLEDWKLQWRERRDAKLKQEASQKHEKDGKIGGSPKDAHNKERSEKQDDTDARKEDLKKEEKLDKALKKDDLKDKVIKEDKKDTKKDLNKDKEMRSEEKKEIKKDDKKGKDTKKDDKKKEGKHEEKEKDVKKDDRKQKERKAEKLGKEDKRDEEKSMKDSKSLKSRVPDKKEKSLDFEAPEIPGFFLVASRTKNAKHARVMTISLDGLLDYDERDKEESTFELSLFAEVFQEMLQHRFGSHILGTLESLHRAFLVRKKDEKKRSRHDKDVKPAAKKKSKFSNSPVKSENAQEKVVEKEVLQTTEEEEKPKPVKDIDAAMQEASLINFDELEEELQENNDGLDASSAGGNEAAEDSKERKKSLQVDEELMKAFRYFDRNRLNYLKAEDLRRLVHILGKCLTRKWVKDLTATALNESRSKDDCLYYRSLAEKEIL</sequence>
<dbReference type="PANTHER" id="PTHR14304:SF11">
    <property type="entry name" value="SAP DOMAIN-CONTAINING PROTEIN"/>
    <property type="match status" value="1"/>
</dbReference>
<feature type="region of interest" description="Disordered" evidence="2">
    <location>
        <begin position="957"/>
        <end position="981"/>
    </location>
</feature>
<reference evidence="4" key="1">
    <citation type="submission" date="2021-08" db="EMBL/GenBank/DDBJ databases">
        <title>WGS assembly of Ceratopteris richardii.</title>
        <authorList>
            <person name="Marchant D.B."/>
            <person name="Chen G."/>
            <person name="Jenkins J."/>
            <person name="Shu S."/>
            <person name="Leebens-Mack J."/>
            <person name="Grimwood J."/>
            <person name="Schmutz J."/>
            <person name="Soltis P."/>
            <person name="Soltis D."/>
            <person name="Chen Z.-H."/>
        </authorList>
    </citation>
    <scope>NUCLEOTIDE SEQUENCE</scope>
    <source>
        <strain evidence="4">Whitten #5841</strain>
        <tissue evidence="4">Leaf</tissue>
    </source>
</reference>
<dbReference type="InterPro" id="IPR025224">
    <property type="entry name" value="CCAR1/CCAR2"/>
</dbReference>
<feature type="compositionally biased region" description="Polar residues" evidence="2">
    <location>
        <begin position="26"/>
        <end position="55"/>
    </location>
</feature>
<dbReference type="Pfam" id="PF14443">
    <property type="entry name" value="DBC1"/>
    <property type="match status" value="1"/>
</dbReference>
<dbReference type="PROSITE" id="PS50222">
    <property type="entry name" value="EF_HAND_2"/>
    <property type="match status" value="1"/>
</dbReference>
<evidence type="ECO:0000313" key="4">
    <source>
        <dbReference type="EMBL" id="KAH7424231.1"/>
    </source>
</evidence>
<keyword evidence="1" id="KW-0175">Coiled coil</keyword>
<keyword evidence="5" id="KW-1185">Reference proteome</keyword>
<protein>
    <recommendedName>
        <fullName evidence="3">EF-hand domain-containing protein</fullName>
    </recommendedName>
</protein>
<accession>A0A8T2TLC9</accession>
<feature type="region of interest" description="Disordered" evidence="2">
    <location>
        <begin position="637"/>
        <end position="678"/>
    </location>
</feature>
<evidence type="ECO:0000313" key="5">
    <source>
        <dbReference type="Proteomes" id="UP000825935"/>
    </source>
</evidence>
<dbReference type="AlphaFoldDB" id="A0A8T2TLC9"/>
<dbReference type="EMBL" id="CM035417">
    <property type="protein sequence ID" value="KAH7424226.1"/>
    <property type="molecule type" value="Genomic_DNA"/>
</dbReference>
<dbReference type="OMA" id="GHQIHDR"/>
<feature type="region of interest" description="Disordered" evidence="2">
    <location>
        <begin position="359"/>
        <end position="401"/>
    </location>
</feature>
<evidence type="ECO:0000256" key="2">
    <source>
        <dbReference type="SAM" id="MobiDB-lite"/>
    </source>
</evidence>
<feature type="region of interest" description="Disordered" evidence="2">
    <location>
        <begin position="1"/>
        <end position="79"/>
    </location>
</feature>
<gene>
    <name evidence="4" type="ORF">KP509_12G096000</name>
</gene>
<feature type="region of interest" description="Disordered" evidence="2">
    <location>
        <begin position="878"/>
        <end position="933"/>
    </location>
</feature>
<dbReference type="Pfam" id="PF19256">
    <property type="entry name" value="LAIKA"/>
    <property type="match status" value="1"/>
</dbReference>
<dbReference type="InterPro" id="IPR045353">
    <property type="entry name" value="LAIKA"/>
</dbReference>
<dbReference type="SMART" id="SM01122">
    <property type="entry name" value="DBC1"/>
    <property type="match status" value="1"/>
</dbReference>
<dbReference type="EMBL" id="CM035417">
    <property type="protein sequence ID" value="KAH7424229.1"/>
    <property type="molecule type" value="Genomic_DNA"/>
</dbReference>
<organism evidence="4 5">
    <name type="scientific">Ceratopteris richardii</name>
    <name type="common">Triangle waterfern</name>
    <dbReference type="NCBI Taxonomy" id="49495"/>
    <lineage>
        <taxon>Eukaryota</taxon>
        <taxon>Viridiplantae</taxon>
        <taxon>Streptophyta</taxon>
        <taxon>Embryophyta</taxon>
        <taxon>Tracheophyta</taxon>
        <taxon>Polypodiopsida</taxon>
        <taxon>Polypodiidae</taxon>
        <taxon>Polypodiales</taxon>
        <taxon>Pteridineae</taxon>
        <taxon>Pteridaceae</taxon>
        <taxon>Parkerioideae</taxon>
        <taxon>Ceratopteris</taxon>
    </lineage>
</organism>
<feature type="compositionally biased region" description="Basic and acidic residues" evidence="2">
    <location>
        <begin position="910"/>
        <end position="920"/>
    </location>
</feature>
<proteinExistence type="predicted"/>
<feature type="compositionally biased region" description="Basic and acidic residues" evidence="2">
    <location>
        <begin position="359"/>
        <end position="373"/>
    </location>
</feature>
<dbReference type="GO" id="GO:0006355">
    <property type="term" value="P:regulation of DNA-templated transcription"/>
    <property type="evidence" value="ECO:0007669"/>
    <property type="project" value="InterPro"/>
</dbReference>
<evidence type="ECO:0000259" key="3">
    <source>
        <dbReference type="PROSITE" id="PS50222"/>
    </source>
</evidence>
<name>A0A8T2TLC9_CERRI</name>
<dbReference type="EMBL" id="CM035417">
    <property type="protein sequence ID" value="KAH7424230.1"/>
    <property type="molecule type" value="Genomic_DNA"/>
</dbReference>
<dbReference type="Proteomes" id="UP000825935">
    <property type="component" value="Chromosome 12"/>
</dbReference>
<dbReference type="SUPFAM" id="SSF47473">
    <property type="entry name" value="EF-hand"/>
    <property type="match status" value="1"/>
</dbReference>
<dbReference type="EMBL" id="CM035417">
    <property type="protein sequence ID" value="KAH7424231.1"/>
    <property type="molecule type" value="Genomic_DNA"/>
</dbReference>
<feature type="domain" description="EF-hand" evidence="3">
    <location>
        <begin position="984"/>
        <end position="1019"/>
    </location>
</feature>
<dbReference type="InterPro" id="IPR002048">
    <property type="entry name" value="EF_hand_dom"/>
</dbReference>
<comment type="caution">
    <text evidence="4">The sequence shown here is derived from an EMBL/GenBank/DDBJ whole genome shotgun (WGS) entry which is preliminary data.</text>
</comment>
<dbReference type="GO" id="GO:0005634">
    <property type="term" value="C:nucleus"/>
    <property type="evidence" value="ECO:0007669"/>
    <property type="project" value="TreeGrafter"/>
</dbReference>
<evidence type="ECO:0000256" key="1">
    <source>
        <dbReference type="ARBA" id="ARBA00023054"/>
    </source>
</evidence>